<evidence type="ECO:0000313" key="6">
    <source>
        <dbReference type="Proteomes" id="UP001203972"/>
    </source>
</evidence>
<evidence type="ECO:0000313" key="4">
    <source>
        <dbReference type="EMBL" id="MCR0232968.1"/>
    </source>
</evidence>
<reference evidence="4" key="2">
    <citation type="journal article" date="2022" name="Clin. Infect. Dis.">
        <title>Association between Clostridium innocuum and antibiotic-associated diarrhea in adults and children: A cross-sectional study and comparative genomics analysis.</title>
        <authorList>
            <person name="Cherny K.E."/>
            <person name="Muscat E.B."/>
            <person name="Balaji A."/>
            <person name="Mukherjee J."/>
            <person name="Ozer E.A."/>
            <person name="Angarone M.P."/>
            <person name="Hauser A.R."/>
            <person name="Sichel J.S."/>
            <person name="Amponsah E."/>
            <person name="Kociolek L.K."/>
        </authorList>
    </citation>
    <scope>NUCLEOTIDE SEQUENCE</scope>
    <source>
        <strain evidence="4">NU1-AC-029v</strain>
    </source>
</reference>
<dbReference type="PANTHER" id="PTHR30185:SF18">
    <property type="entry name" value="TRANSCRIPTIONAL REGULATOR MTLR"/>
    <property type="match status" value="1"/>
</dbReference>
<protein>
    <submittedName>
        <fullName evidence="4">HTH domain-containing protein</fullName>
    </submittedName>
</protein>
<evidence type="ECO:0000256" key="1">
    <source>
        <dbReference type="ARBA" id="ARBA00023015"/>
    </source>
</evidence>
<dbReference type="InterPro" id="IPR050661">
    <property type="entry name" value="BglG_antiterminators"/>
</dbReference>
<dbReference type="RefSeq" id="WP_008818726.1">
    <property type="nucleotide sequence ID" value="NZ_AP025565.1"/>
</dbReference>
<keyword evidence="1" id="KW-0805">Transcription regulation</keyword>
<dbReference type="PANTHER" id="PTHR30185">
    <property type="entry name" value="CRYPTIC BETA-GLUCOSIDE BGL OPERON ANTITERMINATOR"/>
    <property type="match status" value="1"/>
</dbReference>
<dbReference type="EMBL" id="WWTN01000031">
    <property type="protein sequence ID" value="MZH57201.1"/>
    <property type="molecule type" value="Genomic_DNA"/>
</dbReference>
<dbReference type="AlphaFoldDB" id="A0AAP2UN52"/>
<dbReference type="InterPro" id="IPR013196">
    <property type="entry name" value="HTH_11"/>
</dbReference>
<dbReference type="EMBL" id="JAKTMA010000014">
    <property type="protein sequence ID" value="MCR0232968.1"/>
    <property type="molecule type" value="Genomic_DNA"/>
</dbReference>
<dbReference type="Gene3D" id="1.10.10.10">
    <property type="entry name" value="Winged helix-like DNA-binding domain superfamily/Winged helix DNA-binding domain"/>
    <property type="match status" value="1"/>
</dbReference>
<dbReference type="InterPro" id="IPR036388">
    <property type="entry name" value="WH-like_DNA-bd_sf"/>
</dbReference>
<comment type="caution">
    <text evidence="4">The sequence shown here is derived from an EMBL/GenBank/DDBJ whole genome shotgun (WGS) entry which is preliminary data.</text>
</comment>
<sequence>MNKKQLEMIRFLSIHNRPMSGKELANALKVTPRSIKNYVHEINGLYGKSIIASSRNGYELHTNTVSSLLAALDDQKIPQTQEERSFYIIKQLMLHHHSGLNVFDLSDMLCVSYSTVKTVIYKMNKIFSAYHVAFPVKMTVSICREVRRINAD</sequence>
<evidence type="ECO:0000313" key="5">
    <source>
        <dbReference type="EMBL" id="MZH57201.1"/>
    </source>
</evidence>
<dbReference type="Proteomes" id="UP000604383">
    <property type="component" value="Unassembled WGS sequence"/>
</dbReference>
<feature type="domain" description="Helix-turn-helix type 11" evidence="3">
    <location>
        <begin position="5"/>
        <end position="58"/>
    </location>
</feature>
<accession>A0AAP2UN52</accession>
<evidence type="ECO:0000256" key="2">
    <source>
        <dbReference type="ARBA" id="ARBA00023163"/>
    </source>
</evidence>
<gene>
    <name evidence="5" type="ORF">GT664_15980</name>
    <name evidence="4" type="ORF">MKC95_09350</name>
</gene>
<keyword evidence="2" id="KW-0804">Transcription</keyword>
<dbReference type="Proteomes" id="UP001203972">
    <property type="component" value="Unassembled WGS sequence"/>
</dbReference>
<name>A0AAP2UN52_CLOIN</name>
<evidence type="ECO:0000259" key="3">
    <source>
        <dbReference type="Pfam" id="PF08279"/>
    </source>
</evidence>
<reference evidence="5" key="1">
    <citation type="journal article" date="2019" name="Nat. Med.">
        <title>A library of human gut bacterial isolates paired with longitudinal multiomics data enables mechanistic microbiome research.</title>
        <authorList>
            <person name="Poyet M."/>
            <person name="Groussin M."/>
            <person name="Gibbons S.M."/>
            <person name="Avila-Pacheco J."/>
            <person name="Jiang X."/>
            <person name="Kearney S.M."/>
            <person name="Perrotta A.R."/>
            <person name="Berdy B."/>
            <person name="Zhao S."/>
            <person name="Lieberman T.D."/>
            <person name="Swanson P.K."/>
            <person name="Smith M."/>
            <person name="Roesemann S."/>
            <person name="Alexander J.E."/>
            <person name="Rich S.A."/>
            <person name="Livny J."/>
            <person name="Vlamakis H."/>
            <person name="Clish C."/>
            <person name="Bullock K."/>
            <person name="Deik A."/>
            <person name="Scott J."/>
            <person name="Pierce K.A."/>
            <person name="Xavier R.J."/>
            <person name="Alm E.J."/>
        </authorList>
    </citation>
    <scope>NUCLEOTIDE SEQUENCE</scope>
    <source>
        <strain evidence="5">BIOML-A12</strain>
    </source>
</reference>
<proteinExistence type="predicted"/>
<dbReference type="Pfam" id="PF08279">
    <property type="entry name" value="HTH_11"/>
    <property type="match status" value="1"/>
</dbReference>
<organism evidence="4 6">
    <name type="scientific">Clostridium innocuum</name>
    <dbReference type="NCBI Taxonomy" id="1522"/>
    <lineage>
        <taxon>Bacteria</taxon>
        <taxon>Bacillati</taxon>
        <taxon>Bacillota</taxon>
        <taxon>Clostridia</taxon>
        <taxon>Eubacteriales</taxon>
        <taxon>Clostridiaceae</taxon>
        <taxon>Clostridium</taxon>
    </lineage>
</organism>